<keyword evidence="5 6" id="KW-0472">Membrane</keyword>
<dbReference type="Pfam" id="PF02687">
    <property type="entry name" value="FtsX"/>
    <property type="match status" value="2"/>
</dbReference>
<evidence type="ECO:0000256" key="3">
    <source>
        <dbReference type="ARBA" id="ARBA00022692"/>
    </source>
</evidence>
<evidence type="ECO:0000256" key="4">
    <source>
        <dbReference type="ARBA" id="ARBA00022989"/>
    </source>
</evidence>
<feature type="domain" description="ABC3 transporter permease C-terminal" evidence="7">
    <location>
        <begin position="349"/>
        <end position="457"/>
    </location>
</feature>
<dbReference type="Proteomes" id="UP000572528">
    <property type="component" value="Unassembled WGS sequence"/>
</dbReference>
<dbReference type="PANTHER" id="PTHR30287:SF1">
    <property type="entry name" value="INNER MEMBRANE PROTEIN"/>
    <property type="match status" value="1"/>
</dbReference>
<evidence type="ECO:0000313" key="8">
    <source>
        <dbReference type="EMBL" id="NYS69542.1"/>
    </source>
</evidence>
<sequence>MPALSALVIKDIRHHAPIWAWSLLVAITGGAFIGVTVISLHSAVSWSHGRENSAELLQAASIIGSNLVGYAGLTTALVLATTLALTVSAQQRSHALWKVLGVAPARIRTIIIRQVALVGVAGGALGAALAPAVARLYLASWREFDLYPADMPVVMPLYAPPLTILLTTVFCVLGGLGAARRAASTPEMQALREAVSPPSRTRAWQWVIAGLLVLAAIMLPVMDLIDDEALMEGQTGMARAEELAMIEQMRSPAGRATTGGAMGMVLALAALCVPAWSLRPLLAAWTALIPARGAAWFAARANALHRSSLSLTTITPFAIAVAMTGTVYATVGAGRALGDAGGVSGFLAIAVPIFVVSGVGGVANIAMVGASRRQEAALLGVLGATKTTATRSTVLEGAMYAVTGILFGLGATLVSATAAALHSGGGGAAFLGAIPLGTLGPVVLVCLVLAVATTWIPGALDRRPALDRLRQPV</sequence>
<feature type="transmembrane region" description="Helical" evidence="6">
    <location>
        <begin position="203"/>
        <end position="222"/>
    </location>
</feature>
<feature type="transmembrane region" description="Helical" evidence="6">
    <location>
        <begin position="398"/>
        <end position="421"/>
    </location>
</feature>
<evidence type="ECO:0000259" key="7">
    <source>
        <dbReference type="Pfam" id="PF02687"/>
    </source>
</evidence>
<feature type="transmembrane region" description="Helical" evidence="6">
    <location>
        <begin position="309"/>
        <end position="331"/>
    </location>
</feature>
<feature type="transmembrane region" description="Helical" evidence="6">
    <location>
        <begin position="67"/>
        <end position="89"/>
    </location>
</feature>
<evidence type="ECO:0000256" key="2">
    <source>
        <dbReference type="ARBA" id="ARBA00022475"/>
    </source>
</evidence>
<dbReference type="RefSeq" id="WP_179900815.1">
    <property type="nucleotide sequence ID" value="NZ_JACBXV010000112.1"/>
</dbReference>
<protein>
    <submittedName>
        <fullName evidence="8">ABC transporter permease</fullName>
    </submittedName>
</protein>
<keyword evidence="4 6" id="KW-1133">Transmembrane helix</keyword>
<feature type="transmembrane region" description="Helical" evidence="6">
    <location>
        <begin position="158"/>
        <end position="182"/>
    </location>
</feature>
<dbReference type="InterPro" id="IPR038766">
    <property type="entry name" value="Membrane_comp_ABC_pdt"/>
</dbReference>
<dbReference type="EMBL" id="JACBXV010000112">
    <property type="protein sequence ID" value="NYS69542.1"/>
    <property type="molecule type" value="Genomic_DNA"/>
</dbReference>
<gene>
    <name evidence="8" type="ORF">HZZ05_08440</name>
</gene>
<keyword evidence="2" id="KW-1003">Cell membrane</keyword>
<evidence type="ECO:0000313" key="9">
    <source>
        <dbReference type="Proteomes" id="UP000572528"/>
    </source>
</evidence>
<comment type="subcellular location">
    <subcellularLocation>
        <location evidence="1">Cell membrane</location>
        <topology evidence="1">Multi-pass membrane protein</topology>
    </subcellularLocation>
</comment>
<dbReference type="PANTHER" id="PTHR30287">
    <property type="entry name" value="MEMBRANE COMPONENT OF PREDICTED ABC SUPERFAMILY METABOLITE UPTAKE TRANSPORTER"/>
    <property type="match status" value="1"/>
</dbReference>
<proteinExistence type="predicted"/>
<dbReference type="GO" id="GO:0005886">
    <property type="term" value="C:plasma membrane"/>
    <property type="evidence" value="ECO:0007669"/>
    <property type="project" value="UniProtKB-SubCell"/>
</dbReference>
<evidence type="ECO:0000256" key="6">
    <source>
        <dbReference type="SAM" id="Phobius"/>
    </source>
</evidence>
<organism evidence="8 9">
    <name type="scientific">Actinomyces bowdenii</name>
    <dbReference type="NCBI Taxonomy" id="131109"/>
    <lineage>
        <taxon>Bacteria</taxon>
        <taxon>Bacillati</taxon>
        <taxon>Actinomycetota</taxon>
        <taxon>Actinomycetes</taxon>
        <taxon>Actinomycetales</taxon>
        <taxon>Actinomycetaceae</taxon>
        <taxon>Actinomyces</taxon>
    </lineage>
</organism>
<feature type="transmembrane region" description="Helical" evidence="6">
    <location>
        <begin position="21"/>
        <end position="47"/>
    </location>
</feature>
<accession>A0A853EMQ0</accession>
<evidence type="ECO:0000256" key="5">
    <source>
        <dbReference type="ARBA" id="ARBA00023136"/>
    </source>
</evidence>
<evidence type="ECO:0000256" key="1">
    <source>
        <dbReference type="ARBA" id="ARBA00004651"/>
    </source>
</evidence>
<dbReference type="InterPro" id="IPR003838">
    <property type="entry name" value="ABC3_permease_C"/>
</dbReference>
<comment type="caution">
    <text evidence="8">The sequence shown here is derived from an EMBL/GenBank/DDBJ whole genome shotgun (WGS) entry which is preliminary data.</text>
</comment>
<dbReference type="AlphaFoldDB" id="A0A853EMQ0"/>
<reference evidence="8 9" key="1">
    <citation type="submission" date="2020-07" db="EMBL/GenBank/DDBJ databases">
        <title>MOT database genomes.</title>
        <authorList>
            <person name="Joseph S."/>
            <person name="Aduse-Opoku J."/>
            <person name="Hashim A."/>
            <person name="Wade W."/>
            <person name="Curtis M."/>
        </authorList>
    </citation>
    <scope>NUCLEOTIDE SEQUENCE [LARGE SCALE GENOMIC DNA]</scope>
    <source>
        <strain evidence="8 9">WMus004</strain>
    </source>
</reference>
<keyword evidence="3 6" id="KW-0812">Transmembrane</keyword>
<feature type="transmembrane region" description="Helical" evidence="6">
    <location>
        <begin position="261"/>
        <end position="288"/>
    </location>
</feature>
<feature type="transmembrane region" description="Helical" evidence="6">
    <location>
        <begin position="343"/>
        <end position="366"/>
    </location>
</feature>
<feature type="transmembrane region" description="Helical" evidence="6">
    <location>
        <begin position="110"/>
        <end position="138"/>
    </location>
</feature>
<feature type="transmembrane region" description="Helical" evidence="6">
    <location>
        <begin position="433"/>
        <end position="460"/>
    </location>
</feature>
<name>A0A853EMQ0_9ACTO</name>
<feature type="domain" description="ABC3 transporter permease C-terminal" evidence="7">
    <location>
        <begin position="73"/>
        <end position="185"/>
    </location>
</feature>